<proteinExistence type="predicted"/>
<keyword evidence="2" id="KW-1185">Reference proteome</keyword>
<dbReference type="AlphaFoldDB" id="A0A822Y5W3"/>
<evidence type="ECO:0000313" key="1">
    <source>
        <dbReference type="EMBL" id="DAD27857.1"/>
    </source>
</evidence>
<comment type="caution">
    <text evidence="1">The sequence shown here is derived from an EMBL/GenBank/DDBJ whole genome shotgun (WGS) entry which is preliminary data.</text>
</comment>
<dbReference type="Proteomes" id="UP000607653">
    <property type="component" value="Unassembled WGS sequence"/>
</dbReference>
<sequence length="44" mass="5263">MPSVLGEFFHRREEMIPSVTSFHGGPCSHRLKQFEKWNRRVNFS</sequence>
<dbReference type="EMBL" id="DUZY01000002">
    <property type="protein sequence ID" value="DAD27857.1"/>
    <property type="molecule type" value="Genomic_DNA"/>
</dbReference>
<protein>
    <submittedName>
        <fullName evidence="1">Uncharacterized protein</fullName>
    </submittedName>
</protein>
<gene>
    <name evidence="1" type="ORF">HUJ06_029325</name>
</gene>
<reference evidence="1 2" key="1">
    <citation type="journal article" date="2020" name="Mol. Biol. Evol.">
        <title>Distinct Expression and Methylation Patterns for Genes with Different Fates following a Single Whole-Genome Duplication in Flowering Plants.</title>
        <authorList>
            <person name="Shi T."/>
            <person name="Rahmani R.S."/>
            <person name="Gugger P.F."/>
            <person name="Wang M."/>
            <person name="Li H."/>
            <person name="Zhang Y."/>
            <person name="Li Z."/>
            <person name="Wang Q."/>
            <person name="Van de Peer Y."/>
            <person name="Marchal K."/>
            <person name="Chen J."/>
        </authorList>
    </citation>
    <scope>NUCLEOTIDE SEQUENCE [LARGE SCALE GENOMIC DNA]</scope>
    <source>
        <tissue evidence="1">Leaf</tissue>
    </source>
</reference>
<accession>A0A822Y5W3</accession>
<name>A0A822Y5W3_NELNU</name>
<organism evidence="1 2">
    <name type="scientific">Nelumbo nucifera</name>
    <name type="common">Sacred lotus</name>
    <dbReference type="NCBI Taxonomy" id="4432"/>
    <lineage>
        <taxon>Eukaryota</taxon>
        <taxon>Viridiplantae</taxon>
        <taxon>Streptophyta</taxon>
        <taxon>Embryophyta</taxon>
        <taxon>Tracheophyta</taxon>
        <taxon>Spermatophyta</taxon>
        <taxon>Magnoliopsida</taxon>
        <taxon>Proteales</taxon>
        <taxon>Nelumbonaceae</taxon>
        <taxon>Nelumbo</taxon>
    </lineage>
</organism>
<evidence type="ECO:0000313" key="2">
    <source>
        <dbReference type="Proteomes" id="UP000607653"/>
    </source>
</evidence>